<evidence type="ECO:0000313" key="2">
    <source>
        <dbReference type="EMBL" id="TQN27582.1"/>
    </source>
</evidence>
<dbReference type="InterPro" id="IPR010982">
    <property type="entry name" value="Lambda_DNA-bd_dom_sf"/>
</dbReference>
<dbReference type="AlphaFoldDB" id="A0A543N6Y6"/>
<evidence type="ECO:0000313" key="3">
    <source>
        <dbReference type="Proteomes" id="UP000317422"/>
    </source>
</evidence>
<gene>
    <name evidence="2" type="ORF">FHX37_4303</name>
</gene>
<dbReference type="Proteomes" id="UP000317422">
    <property type="component" value="Unassembled WGS sequence"/>
</dbReference>
<name>A0A543N6Y6_9ACTN</name>
<protein>
    <submittedName>
        <fullName evidence="2">Helix-turn-helix protein</fullName>
    </submittedName>
</protein>
<dbReference type="InterPro" id="IPR001387">
    <property type="entry name" value="Cro/C1-type_HTH"/>
</dbReference>
<reference evidence="2 3" key="1">
    <citation type="submission" date="2019-06" db="EMBL/GenBank/DDBJ databases">
        <title>Sequencing the genomes of 1000 actinobacteria strains.</title>
        <authorList>
            <person name="Klenk H.-P."/>
        </authorList>
    </citation>
    <scope>NUCLEOTIDE SEQUENCE [LARGE SCALE GENOMIC DNA]</scope>
    <source>
        <strain evidence="2 3">DSM 45015</strain>
    </source>
</reference>
<dbReference type="Pfam" id="PF19054">
    <property type="entry name" value="DUF5753"/>
    <property type="match status" value="1"/>
</dbReference>
<dbReference type="EMBL" id="VFQC01000003">
    <property type="protein sequence ID" value="TQN27582.1"/>
    <property type="molecule type" value="Genomic_DNA"/>
</dbReference>
<proteinExistence type="predicted"/>
<dbReference type="Gene3D" id="1.10.260.40">
    <property type="entry name" value="lambda repressor-like DNA-binding domains"/>
    <property type="match status" value="1"/>
</dbReference>
<keyword evidence="3" id="KW-1185">Reference proteome</keyword>
<accession>A0A543N6Y6</accession>
<comment type="caution">
    <text evidence="2">The sequence shown here is derived from an EMBL/GenBank/DDBJ whole genome shotgun (WGS) entry which is preliminary data.</text>
</comment>
<dbReference type="CDD" id="cd00093">
    <property type="entry name" value="HTH_XRE"/>
    <property type="match status" value="1"/>
</dbReference>
<dbReference type="Pfam" id="PF13560">
    <property type="entry name" value="HTH_31"/>
    <property type="match status" value="1"/>
</dbReference>
<dbReference type="InterPro" id="IPR043917">
    <property type="entry name" value="DUF5753"/>
</dbReference>
<organism evidence="2 3">
    <name type="scientific">Haloactinospora alba</name>
    <dbReference type="NCBI Taxonomy" id="405555"/>
    <lineage>
        <taxon>Bacteria</taxon>
        <taxon>Bacillati</taxon>
        <taxon>Actinomycetota</taxon>
        <taxon>Actinomycetes</taxon>
        <taxon>Streptosporangiales</taxon>
        <taxon>Nocardiopsidaceae</taxon>
        <taxon>Haloactinospora</taxon>
    </lineage>
</organism>
<feature type="domain" description="DUF5753" evidence="1">
    <location>
        <begin position="106"/>
        <end position="287"/>
    </location>
</feature>
<evidence type="ECO:0000259" key="1">
    <source>
        <dbReference type="Pfam" id="PF19054"/>
    </source>
</evidence>
<sequence length="294" mass="33249">MLALMSDRDTPTGPTVARWILARELRRLRGDRSFNAVVRAIRSQPSSLSRWESGRADGQVPGVHSLERLLAHYEVGPEETARIMELREIAKTPGWWQDHDVERHYGTFIGLEEAASEMSTFETQLIPGLLQTEDYARSVIRAVRVADRASAKDVEDLVQVRMRRQEAWHERTTPHLWAIIGEAAVRQQVGGATTMRRQLDQLLDLSEQQERLTLQVLPFSAGSHSGMEMACFTVLDVEEAGLTSVFVEGPTAQLFLDSQSDVQHHRRIFAHLQKAALNTPDSQTLMDRIKEGFE</sequence>
<dbReference type="GO" id="GO:0003677">
    <property type="term" value="F:DNA binding"/>
    <property type="evidence" value="ECO:0007669"/>
    <property type="project" value="InterPro"/>
</dbReference>